<keyword evidence="4" id="KW-1185">Reference proteome</keyword>
<sequence length="361" mass="42134">MFMLKKSKRPGINWEYIKAHHPGIIDEFKTLPDWDRVKSSIPESEDIGDYSLLALEAIAATIRELRISREMLAERIETLNGKFDELSTSHRETTHSMDKRIKELESKLTELERRTLFLDSVESLVPKLNEMEERMERLSGEILRRVEEHYSKRMDDFIRAYVEDRLKEFEEELKRSTLGVSVDLSKTLLEIQRHYEELVVENVRLRSAAKELEDLKKELAEREREIQDLKRKLAAYKETSKRINALSRRISDYEAKLTEMDRVRKELLSLTGAKDVDGALTILKTQFVPKSKFEGALSEIKGILSEIEDIRRENARLRNENEKLKEALKTLLQERLEGSTEGKVKEPEETSATSLEDNELV</sequence>
<evidence type="ECO:0000256" key="2">
    <source>
        <dbReference type="SAM" id="MobiDB-lite"/>
    </source>
</evidence>
<evidence type="ECO:0000256" key="1">
    <source>
        <dbReference type="SAM" id="Coils"/>
    </source>
</evidence>
<name>A0A218P446_THECE</name>
<dbReference type="KEGG" id="tce:A3L02_08920"/>
<accession>A0A218P446</accession>
<organism evidence="3 4">
    <name type="scientific">Thermococcus celer Vu 13 = JCM 8558</name>
    <dbReference type="NCBI Taxonomy" id="1293037"/>
    <lineage>
        <taxon>Archaea</taxon>
        <taxon>Methanobacteriati</taxon>
        <taxon>Methanobacteriota</taxon>
        <taxon>Thermococci</taxon>
        <taxon>Thermococcales</taxon>
        <taxon>Thermococcaceae</taxon>
        <taxon>Thermococcus</taxon>
    </lineage>
</organism>
<dbReference type="OrthoDB" id="86153at2157"/>
<evidence type="ECO:0000313" key="3">
    <source>
        <dbReference type="EMBL" id="ASI99671.1"/>
    </source>
</evidence>
<feature type="coiled-coil region" evidence="1">
    <location>
        <begin position="62"/>
        <end position="148"/>
    </location>
</feature>
<reference evidence="3 4" key="1">
    <citation type="submission" date="2016-03" db="EMBL/GenBank/DDBJ databases">
        <title>Complete genome sequence of Thermococcus celer.</title>
        <authorList>
            <person name="Oger P.M."/>
        </authorList>
    </citation>
    <scope>NUCLEOTIDE SEQUENCE [LARGE SCALE GENOMIC DNA]</scope>
    <source>
        <strain evidence="3 4">Vu 13</strain>
    </source>
</reference>
<dbReference type="SUPFAM" id="SSF58100">
    <property type="entry name" value="Bacterial hemolysins"/>
    <property type="match status" value="1"/>
</dbReference>
<keyword evidence="1" id="KW-0175">Coiled coil</keyword>
<feature type="compositionally biased region" description="Basic and acidic residues" evidence="2">
    <location>
        <begin position="336"/>
        <end position="348"/>
    </location>
</feature>
<proteinExistence type="predicted"/>
<gene>
    <name evidence="3" type="ORF">A3L02_08920</name>
</gene>
<dbReference type="Gene3D" id="1.10.601.10">
    <property type="entry name" value="RNA Polymerase Primary Sigma Factor"/>
    <property type="match status" value="1"/>
</dbReference>
<dbReference type="AlphaFoldDB" id="A0A218P446"/>
<dbReference type="RefSeq" id="WP_088863590.1">
    <property type="nucleotide sequence ID" value="NZ_CP014854.1"/>
</dbReference>
<evidence type="ECO:0000313" key="4">
    <source>
        <dbReference type="Proteomes" id="UP000197156"/>
    </source>
</evidence>
<feature type="region of interest" description="Disordered" evidence="2">
    <location>
        <begin position="336"/>
        <end position="361"/>
    </location>
</feature>
<dbReference type="Proteomes" id="UP000197156">
    <property type="component" value="Chromosome"/>
</dbReference>
<feature type="coiled-coil region" evidence="1">
    <location>
        <begin position="195"/>
        <end position="263"/>
    </location>
</feature>
<dbReference type="GeneID" id="33324883"/>
<protein>
    <submittedName>
        <fullName evidence="3">Uncharacterized protein</fullName>
    </submittedName>
</protein>
<dbReference type="EMBL" id="CP014854">
    <property type="protein sequence ID" value="ASI99671.1"/>
    <property type="molecule type" value="Genomic_DNA"/>
</dbReference>